<feature type="region of interest" description="Disordered" evidence="1">
    <location>
        <begin position="1"/>
        <end position="24"/>
    </location>
</feature>
<proteinExistence type="predicted"/>
<feature type="compositionally biased region" description="Acidic residues" evidence="1">
    <location>
        <begin position="39"/>
        <end position="54"/>
    </location>
</feature>
<dbReference type="PANTHER" id="PTHR42085:SF8">
    <property type="entry name" value="F-BOX DOMAIN-CONTAINING PROTEIN"/>
    <property type="match status" value="1"/>
</dbReference>
<dbReference type="InterPro" id="IPR056632">
    <property type="entry name" value="DUF7730"/>
</dbReference>
<name>A0ABR1PTM1_9PEZI</name>
<evidence type="ECO:0000256" key="1">
    <source>
        <dbReference type="SAM" id="MobiDB-lite"/>
    </source>
</evidence>
<dbReference type="RefSeq" id="XP_066693120.1">
    <property type="nucleotide sequence ID" value="XM_066850882.1"/>
</dbReference>
<reference evidence="3 4" key="1">
    <citation type="submission" date="2023-01" db="EMBL/GenBank/DDBJ databases">
        <title>Analysis of 21 Apiospora genomes using comparative genomics revels a genus with tremendous synthesis potential of carbohydrate active enzymes and secondary metabolites.</title>
        <authorList>
            <person name="Sorensen T."/>
        </authorList>
    </citation>
    <scope>NUCLEOTIDE SEQUENCE [LARGE SCALE GENOMIC DNA]</scope>
    <source>
        <strain evidence="3 4">CBS 24483</strain>
    </source>
</reference>
<evidence type="ECO:0000313" key="4">
    <source>
        <dbReference type="Proteomes" id="UP001391051"/>
    </source>
</evidence>
<sequence>MSSPAVKVQSQTSPAVRCSKRKRAAVSYVETDLDDDFLCDAETEEQQAEEDDDGEFGKPHKKRKRTVKPKKQQKPFPFQSLPAELRNIIYSMVLTDSRGAVHLEAKGKSHRRIAKHRNPFRPSTKYHSWRTQAADGPTADQWDRYGDYRLTPALLATCQAVHAEAAPLLYGQRFVAQDGFALAAFLMQLSPARVALLRRVAIRKWVDTRSHTSTNLPAAALLRDAAPGLARFEIQTGLVSRYIHSCGSGYRDRHNAVAPELRLARKVYRDCHPLLYAVMRARGFDAVLDVVRLVEDEWHCLAAGHRGSNTASTAPAENADREILKYKGLYADELRRLMTGH</sequence>
<gene>
    <name evidence="3" type="ORF">PG986_014660</name>
</gene>
<keyword evidence="4" id="KW-1185">Reference proteome</keyword>
<evidence type="ECO:0000313" key="3">
    <source>
        <dbReference type="EMBL" id="KAK7937792.1"/>
    </source>
</evidence>
<dbReference type="Proteomes" id="UP001391051">
    <property type="component" value="Unassembled WGS sequence"/>
</dbReference>
<dbReference type="InterPro" id="IPR038883">
    <property type="entry name" value="AN11006-like"/>
</dbReference>
<feature type="compositionally biased region" description="Basic residues" evidence="1">
    <location>
        <begin position="59"/>
        <end position="73"/>
    </location>
</feature>
<dbReference type="PANTHER" id="PTHR42085">
    <property type="entry name" value="F-BOX DOMAIN-CONTAINING PROTEIN"/>
    <property type="match status" value="1"/>
</dbReference>
<dbReference type="Pfam" id="PF24864">
    <property type="entry name" value="DUF7730"/>
    <property type="match status" value="1"/>
</dbReference>
<feature type="domain" description="DUF7730" evidence="2">
    <location>
        <begin position="72"/>
        <end position="204"/>
    </location>
</feature>
<dbReference type="EMBL" id="JAQQWE010000010">
    <property type="protein sequence ID" value="KAK7937792.1"/>
    <property type="molecule type" value="Genomic_DNA"/>
</dbReference>
<comment type="caution">
    <text evidence="3">The sequence shown here is derived from an EMBL/GenBank/DDBJ whole genome shotgun (WGS) entry which is preliminary data.</text>
</comment>
<evidence type="ECO:0000259" key="2">
    <source>
        <dbReference type="Pfam" id="PF24864"/>
    </source>
</evidence>
<dbReference type="GeneID" id="92083944"/>
<protein>
    <recommendedName>
        <fullName evidence="2">DUF7730 domain-containing protein</fullName>
    </recommendedName>
</protein>
<feature type="region of interest" description="Disordered" evidence="1">
    <location>
        <begin position="39"/>
        <end position="76"/>
    </location>
</feature>
<accession>A0ABR1PTM1</accession>
<feature type="compositionally biased region" description="Polar residues" evidence="1">
    <location>
        <begin position="1"/>
        <end position="14"/>
    </location>
</feature>
<organism evidence="3 4">
    <name type="scientific">Apiospora aurea</name>
    <dbReference type="NCBI Taxonomy" id="335848"/>
    <lineage>
        <taxon>Eukaryota</taxon>
        <taxon>Fungi</taxon>
        <taxon>Dikarya</taxon>
        <taxon>Ascomycota</taxon>
        <taxon>Pezizomycotina</taxon>
        <taxon>Sordariomycetes</taxon>
        <taxon>Xylariomycetidae</taxon>
        <taxon>Amphisphaeriales</taxon>
        <taxon>Apiosporaceae</taxon>
        <taxon>Apiospora</taxon>
    </lineage>
</organism>